<dbReference type="EMBL" id="MG599108">
    <property type="protein sequence ID" value="AWF83709.1"/>
    <property type="molecule type" value="Genomic_DNA"/>
</dbReference>
<dbReference type="Gene3D" id="1.10.455.10">
    <property type="entry name" value="Ribosomal protein S7 domain"/>
    <property type="match status" value="1"/>
</dbReference>
<dbReference type="GO" id="GO:0003735">
    <property type="term" value="F:structural constituent of ribosome"/>
    <property type="evidence" value="ECO:0007669"/>
    <property type="project" value="InterPro"/>
</dbReference>
<evidence type="ECO:0000313" key="9">
    <source>
        <dbReference type="EMBL" id="AWF83709.1"/>
    </source>
</evidence>
<keyword evidence="3 6" id="KW-0694">RNA-binding</keyword>
<keyword evidence="9" id="KW-0934">Plastid</keyword>
<evidence type="ECO:0000256" key="4">
    <source>
        <dbReference type="ARBA" id="ARBA00022980"/>
    </source>
</evidence>
<dbReference type="InterPro" id="IPR023798">
    <property type="entry name" value="Ribosomal_uS7_dom"/>
</dbReference>
<comment type="subunit">
    <text evidence="6">Part of the 30S ribosomal subunit.</text>
</comment>
<sequence>MSRRSNARERDAKADPVYHNRLVNMLVNHILKHGRKSLAYGILYNAMVNIERRTKNNPLSVLRQAIRKVTPNVAVKARRVGGSTYQVPTEIGSTRGKVLAIRWLSGASRKRPGRSMAFKPSSESMDAARDNGNAVRKKEETHRMAEANRAFANFRSYK</sequence>
<evidence type="ECO:0000259" key="8">
    <source>
        <dbReference type="Pfam" id="PF00177"/>
    </source>
</evidence>
<dbReference type="NCBIfam" id="TIGR01029">
    <property type="entry name" value="rpsG_bact"/>
    <property type="match status" value="1"/>
</dbReference>
<dbReference type="AlphaFoldDB" id="A0A2S1JZ76"/>
<dbReference type="SUPFAM" id="SSF47973">
    <property type="entry name" value="Ribosomal protein S7"/>
    <property type="match status" value="1"/>
</dbReference>
<reference evidence="9" key="1">
    <citation type="submission" date="2017-12" db="EMBL/GenBank/DDBJ databases">
        <title>A whole chloroplast genome phylogeny of diploid species of Isoetes (Isoetaceae, Lycopodiophyta) in the southeastern United States.</title>
        <authorList>
            <person name="Schafran P.W."/>
            <person name="Zimmer E.A."/>
            <person name="Taylor W.C."/>
            <person name="Musselman L.J."/>
        </authorList>
    </citation>
    <scope>NUCLEOTIDE SEQUENCE</scope>
</reference>
<comment type="similarity">
    <text evidence="1 6">Belongs to the universal ribosomal protein uS7 family.</text>
</comment>
<geneLocation type="chloroplast" evidence="9"/>
<dbReference type="GO" id="GO:0009507">
    <property type="term" value="C:chloroplast"/>
    <property type="evidence" value="ECO:0007669"/>
    <property type="project" value="UniProtKB-SubCell"/>
</dbReference>
<dbReference type="EMBL" id="MG599108">
    <property type="protein sequence ID" value="AWF83708.1"/>
    <property type="molecule type" value="Genomic_DNA"/>
</dbReference>
<dbReference type="HAMAP" id="MF_00480_B">
    <property type="entry name" value="Ribosomal_uS7_B"/>
    <property type="match status" value="1"/>
</dbReference>
<comment type="function">
    <text evidence="6">One of the primary rRNA binding proteins, it binds directly to 16S rRNA where it nucleates assembly of the head domain of the 30S subunit.</text>
</comment>
<feature type="domain" description="Small ribosomal subunit protein uS7" evidence="8">
    <location>
        <begin position="2"/>
        <end position="149"/>
    </location>
</feature>
<proteinExistence type="inferred from homology"/>
<dbReference type="InterPro" id="IPR036823">
    <property type="entry name" value="Ribosomal_uS7_dom_sf"/>
</dbReference>
<dbReference type="InterPro" id="IPR000235">
    <property type="entry name" value="Ribosomal_uS7"/>
</dbReference>
<keyword evidence="9" id="KW-0150">Chloroplast</keyword>
<evidence type="ECO:0000256" key="5">
    <source>
        <dbReference type="ARBA" id="ARBA00023274"/>
    </source>
</evidence>
<comment type="subcellular location">
    <subcellularLocation>
        <location evidence="6">Plastid</location>
        <location evidence="6">Chloroplast</location>
    </subcellularLocation>
</comment>
<dbReference type="PIRSF" id="PIRSF002122">
    <property type="entry name" value="RPS7p_RPS7a_RPS5e_RPS7o"/>
    <property type="match status" value="1"/>
</dbReference>
<keyword evidence="2 6" id="KW-0699">rRNA-binding</keyword>
<dbReference type="GO" id="GO:0006412">
    <property type="term" value="P:translation"/>
    <property type="evidence" value="ECO:0007669"/>
    <property type="project" value="UniProtKB-UniRule"/>
</dbReference>
<evidence type="ECO:0000256" key="3">
    <source>
        <dbReference type="ARBA" id="ARBA00022884"/>
    </source>
</evidence>
<dbReference type="FunFam" id="1.10.455.10:FF:000001">
    <property type="entry name" value="30S ribosomal protein S7"/>
    <property type="match status" value="1"/>
</dbReference>
<name>A0A2S1JZ76_9TRAC</name>
<dbReference type="Pfam" id="PF00177">
    <property type="entry name" value="Ribosomal_S7"/>
    <property type="match status" value="1"/>
</dbReference>
<dbReference type="InterPro" id="IPR005717">
    <property type="entry name" value="Ribosomal_uS7_bac/org-type"/>
</dbReference>
<feature type="region of interest" description="Disordered" evidence="7">
    <location>
        <begin position="111"/>
        <end position="143"/>
    </location>
</feature>
<dbReference type="CDD" id="cd14871">
    <property type="entry name" value="uS7_Chloroplast"/>
    <property type="match status" value="1"/>
</dbReference>
<evidence type="ECO:0000256" key="6">
    <source>
        <dbReference type="HAMAP-Rule" id="MF_00480"/>
    </source>
</evidence>
<dbReference type="GO" id="GO:0019843">
    <property type="term" value="F:rRNA binding"/>
    <property type="evidence" value="ECO:0007669"/>
    <property type="project" value="UniProtKB-UniRule"/>
</dbReference>
<accession>A0A2S1JZ76</accession>
<keyword evidence="5 6" id="KW-0687">Ribonucleoprotein</keyword>
<evidence type="ECO:0000256" key="7">
    <source>
        <dbReference type="SAM" id="MobiDB-lite"/>
    </source>
</evidence>
<gene>
    <name evidence="6 9" type="primary">rps7</name>
</gene>
<evidence type="ECO:0000256" key="2">
    <source>
        <dbReference type="ARBA" id="ARBA00022730"/>
    </source>
</evidence>
<keyword evidence="4 6" id="KW-0689">Ribosomal protein</keyword>
<dbReference type="PANTHER" id="PTHR11205">
    <property type="entry name" value="RIBOSOMAL PROTEIN S7"/>
    <property type="match status" value="1"/>
</dbReference>
<protein>
    <recommendedName>
        <fullName evidence="6">Small ribosomal subunit protein uS7c</fullName>
    </recommendedName>
</protein>
<organism evidence="9">
    <name type="scientific">Isoetes flaccida var. chapmanii</name>
    <dbReference type="NCBI Taxonomy" id="1930680"/>
    <lineage>
        <taxon>Eukaryota</taxon>
        <taxon>Viridiplantae</taxon>
        <taxon>Streptophyta</taxon>
        <taxon>Embryophyta</taxon>
        <taxon>Tracheophyta</taxon>
        <taxon>Lycopodiopsida</taxon>
        <taxon>Isoetales</taxon>
        <taxon>Isoetaceae</taxon>
        <taxon>Isoetes</taxon>
    </lineage>
</organism>
<dbReference type="GO" id="GO:0015935">
    <property type="term" value="C:small ribosomal subunit"/>
    <property type="evidence" value="ECO:0007669"/>
    <property type="project" value="InterPro"/>
</dbReference>
<evidence type="ECO:0000256" key="1">
    <source>
        <dbReference type="ARBA" id="ARBA00007151"/>
    </source>
</evidence>